<sequence length="105" mass="12283">MSNKKNYRITIEEIEGQSPTPQTLLFEFQDREDLFKIVENLKKGSELDATQAIRVGVALRLLGPVMMMNHKHPLFADFMPHFKTFMQSLKNTVKQSLLLQQQYRD</sequence>
<accession>A0A1T4TSB0</accession>
<dbReference type="Proteomes" id="UP001306119">
    <property type="component" value="Unassembled WGS sequence"/>
</dbReference>
<reference evidence="1 4" key="2">
    <citation type="submission" date="2024-01" db="EMBL/GenBank/DDBJ databases">
        <title>Active colonisers of the gastrointestinal tract of Atlantic salmon farmed in a warm water region.</title>
        <authorList>
            <person name="Bowman J.P."/>
        </authorList>
    </citation>
    <scope>NUCLEOTIDE SEQUENCE [LARGE SCALE GENOMIC DNA]</scope>
    <source>
        <strain evidence="1 4">S3MW1</strain>
    </source>
</reference>
<organism evidence="2 3">
    <name type="scientific">Photobacterium toruni</name>
    <dbReference type="NCBI Taxonomy" id="1935446"/>
    <lineage>
        <taxon>Bacteria</taxon>
        <taxon>Pseudomonadati</taxon>
        <taxon>Pseudomonadota</taxon>
        <taxon>Gammaproteobacteria</taxon>
        <taxon>Vibrionales</taxon>
        <taxon>Vibrionaceae</taxon>
        <taxon>Photobacterium</taxon>
    </lineage>
</organism>
<gene>
    <name evidence="2" type="ORF">CZ814_02447</name>
    <name evidence="1" type="ORF">VXS06_06160</name>
</gene>
<proteinExistence type="predicted"/>
<reference evidence="2 3" key="1">
    <citation type="submission" date="2017-02" db="EMBL/GenBank/DDBJ databases">
        <authorList>
            <person name="Peterson S.W."/>
        </authorList>
    </citation>
    <scope>NUCLEOTIDE SEQUENCE [LARGE SCALE GENOMIC DNA]</scope>
    <source>
        <strain evidence="2 3">CECT 9189</strain>
    </source>
</reference>
<dbReference type="AlphaFoldDB" id="A0A1T4TSB0"/>
<dbReference type="InterPro" id="IPR024476">
    <property type="entry name" value="DUF3861"/>
</dbReference>
<dbReference type="Pfam" id="PF12977">
    <property type="entry name" value="DUF3861"/>
    <property type="match status" value="1"/>
</dbReference>
<keyword evidence="4" id="KW-1185">Reference proteome</keyword>
<evidence type="ECO:0000313" key="3">
    <source>
        <dbReference type="Proteomes" id="UP000191116"/>
    </source>
</evidence>
<dbReference type="EMBL" id="FUWP01000013">
    <property type="protein sequence ID" value="SKA43403.1"/>
    <property type="molecule type" value="Genomic_DNA"/>
</dbReference>
<protein>
    <submittedName>
        <fullName evidence="1">DUF3861 domain-containing protein</fullName>
    </submittedName>
</protein>
<evidence type="ECO:0000313" key="1">
    <source>
        <dbReference type="EMBL" id="MEC6831351.1"/>
    </source>
</evidence>
<dbReference type="RefSeq" id="WP_080175219.1">
    <property type="nucleotide sequence ID" value="NZ_AP024854.1"/>
</dbReference>
<dbReference type="EMBL" id="JAYXUG010000003">
    <property type="protein sequence ID" value="MEC6831351.1"/>
    <property type="molecule type" value="Genomic_DNA"/>
</dbReference>
<dbReference type="Gene3D" id="3.10.20.850">
    <property type="entry name" value="Protein of unknown function DUF3861"/>
    <property type="match status" value="1"/>
</dbReference>
<evidence type="ECO:0000313" key="4">
    <source>
        <dbReference type="Proteomes" id="UP001306119"/>
    </source>
</evidence>
<dbReference type="InterPro" id="IPR038194">
    <property type="entry name" value="DUF3861_sf"/>
</dbReference>
<dbReference type="Proteomes" id="UP000191116">
    <property type="component" value="Unassembled WGS sequence"/>
</dbReference>
<name>A0A1T4TSB0_9GAMM</name>
<dbReference type="OrthoDB" id="119700at2"/>
<evidence type="ECO:0000313" key="2">
    <source>
        <dbReference type="EMBL" id="SKA43403.1"/>
    </source>
</evidence>